<keyword evidence="3" id="KW-0378">Hydrolase</keyword>
<dbReference type="InterPro" id="IPR019405">
    <property type="entry name" value="Lactonase_7-beta_prop"/>
</dbReference>
<dbReference type="GO" id="GO:0005829">
    <property type="term" value="C:cytosol"/>
    <property type="evidence" value="ECO:0007669"/>
    <property type="project" value="TreeGrafter"/>
</dbReference>
<dbReference type="Pfam" id="PF10282">
    <property type="entry name" value="Lactonase"/>
    <property type="match status" value="1"/>
</dbReference>
<evidence type="ECO:0000256" key="2">
    <source>
        <dbReference type="ARBA" id="ARBA00022526"/>
    </source>
</evidence>
<organism evidence="3">
    <name type="scientific">Lysobacter firmicutimachus</name>
    <dbReference type="NCBI Taxonomy" id="1792846"/>
    <lineage>
        <taxon>Bacteria</taxon>
        <taxon>Pseudomonadati</taxon>
        <taxon>Pseudomonadota</taxon>
        <taxon>Gammaproteobacteria</taxon>
        <taxon>Lysobacterales</taxon>
        <taxon>Lysobacteraceae</taxon>
        <taxon>Lysobacter</taxon>
    </lineage>
</organism>
<protein>
    <submittedName>
        <fullName evidence="3">Lactonase family protein</fullName>
        <ecNumber evidence="3">3.1.1.-</ecNumber>
    </submittedName>
</protein>
<dbReference type="GO" id="GO:0017057">
    <property type="term" value="F:6-phosphogluconolactonase activity"/>
    <property type="evidence" value="ECO:0007669"/>
    <property type="project" value="TreeGrafter"/>
</dbReference>
<dbReference type="PANTHER" id="PTHR30344">
    <property type="entry name" value="6-PHOSPHOGLUCONOLACTONASE-RELATED"/>
    <property type="match status" value="1"/>
</dbReference>
<dbReference type="EMBL" id="CP159925">
    <property type="protein sequence ID" value="XCO75865.1"/>
    <property type="molecule type" value="Genomic_DNA"/>
</dbReference>
<reference evidence="3" key="1">
    <citation type="submission" date="2024-06" db="EMBL/GenBank/DDBJ databases">
        <authorList>
            <person name="Li S."/>
        </authorList>
    </citation>
    <scope>NUCLEOTIDE SEQUENCE</scope>
    <source>
        <strain evidence="3">SR10</strain>
    </source>
</reference>
<gene>
    <name evidence="3" type="ORF">ABU614_03470</name>
</gene>
<accession>A0AAU8MTI1</accession>
<dbReference type="InterPro" id="IPR015943">
    <property type="entry name" value="WD40/YVTN_repeat-like_dom_sf"/>
</dbReference>
<name>A0AAU8MTI1_9GAMM</name>
<dbReference type="EC" id="3.1.1.-" evidence="3"/>
<dbReference type="GO" id="GO:0006006">
    <property type="term" value="P:glucose metabolic process"/>
    <property type="evidence" value="ECO:0007669"/>
    <property type="project" value="UniProtKB-KW"/>
</dbReference>
<dbReference type="Gene3D" id="2.130.10.10">
    <property type="entry name" value="YVTN repeat-like/Quinoprotein amine dehydrogenase"/>
    <property type="match status" value="1"/>
</dbReference>
<evidence type="ECO:0000313" key="3">
    <source>
        <dbReference type="EMBL" id="XCO75865.1"/>
    </source>
</evidence>
<sequence length="445" mass="47187">MLPLRYGEPLAAQSSAPLESGACKSVRGADAACAAHSMAIRPALVQDRTSRRYAGTSMNLRSVLLAWSLTMSVAATPAAARDRATELLIGCYTGPQCRGIARHRFDSVQGRIDPQPLEVIETDNPSWLTFSADGRHLFALNENGPASADPVGRASSYLLARGNARSQRLSQANTLGDEPAHASASADGKYLFVANYAVAAAPGGTLAVLPVDGEGRLQPAVQVMTHLASGADPERQASTHVHAAVPTPDGRYLLAADLGADKVYVYRYDPVRSVERPLRAAETPHLALPPGSGPRHLLFDASGRRAYLSLEMSGEVVVLERDEDRLRIVQTLALDPGRREGNAAAALHLSADGRFLYASNRGADNHIAVYAVEAGSGRLSPLQRRSSEGRGPREFALTPDGRHLVVANQHSGSLVVIARDPDSGLLGATLQTLPAFAPSDVKFVP</sequence>
<dbReference type="SUPFAM" id="SSF51004">
    <property type="entry name" value="C-terminal (heme d1) domain of cytochrome cd1-nitrite reductase"/>
    <property type="match status" value="1"/>
</dbReference>
<dbReference type="InterPro" id="IPR011048">
    <property type="entry name" value="Haem_d1_sf"/>
</dbReference>
<proteinExistence type="inferred from homology"/>
<dbReference type="InterPro" id="IPR050282">
    <property type="entry name" value="Cycloisomerase_2"/>
</dbReference>
<keyword evidence="2" id="KW-0313">Glucose metabolism</keyword>
<dbReference type="PANTHER" id="PTHR30344:SF1">
    <property type="entry name" value="6-PHOSPHOGLUCONOLACTONASE"/>
    <property type="match status" value="1"/>
</dbReference>
<dbReference type="RefSeq" id="WP_363799128.1">
    <property type="nucleotide sequence ID" value="NZ_CP159925.1"/>
</dbReference>
<dbReference type="AlphaFoldDB" id="A0AAU8MTI1"/>
<keyword evidence="2" id="KW-0119">Carbohydrate metabolism</keyword>
<evidence type="ECO:0000256" key="1">
    <source>
        <dbReference type="ARBA" id="ARBA00005564"/>
    </source>
</evidence>
<comment type="similarity">
    <text evidence="1">Belongs to the cycloisomerase 2 family.</text>
</comment>